<dbReference type="PIRSF" id="PIRSF019422">
    <property type="entry name" value="MltA"/>
    <property type="match status" value="1"/>
</dbReference>
<evidence type="ECO:0000259" key="8">
    <source>
        <dbReference type="SMART" id="SM00925"/>
    </source>
</evidence>
<dbReference type="OrthoDB" id="9783686at2"/>
<dbReference type="Gene3D" id="2.40.40.10">
    <property type="entry name" value="RlpA-like domain"/>
    <property type="match status" value="1"/>
</dbReference>
<evidence type="ECO:0000256" key="4">
    <source>
        <dbReference type="ARBA" id="ARBA00023316"/>
    </source>
</evidence>
<protein>
    <recommendedName>
        <fullName evidence="2">peptidoglycan lytic exotransglycosylase</fullName>
        <ecNumber evidence="2">4.2.2.n1</ecNumber>
    </recommendedName>
    <alternativeName>
        <fullName evidence="5">Murein hydrolase A</fullName>
    </alternativeName>
</protein>
<dbReference type="PANTHER" id="PTHR30124">
    <property type="entry name" value="MEMBRANE-BOUND LYTIC MUREIN TRANSGLYCOSYLASE A"/>
    <property type="match status" value="1"/>
</dbReference>
<feature type="chain" id="PRO_5017294837" description="peptidoglycan lytic exotransglycosylase" evidence="7">
    <location>
        <begin position="21"/>
        <end position="408"/>
    </location>
</feature>
<evidence type="ECO:0000256" key="7">
    <source>
        <dbReference type="SAM" id="SignalP"/>
    </source>
</evidence>
<keyword evidence="3" id="KW-0456">Lyase</keyword>
<evidence type="ECO:0000313" key="10">
    <source>
        <dbReference type="Proteomes" id="UP000266385"/>
    </source>
</evidence>
<dbReference type="GO" id="GO:0009254">
    <property type="term" value="P:peptidoglycan turnover"/>
    <property type="evidence" value="ECO:0007669"/>
    <property type="project" value="InterPro"/>
</dbReference>
<gene>
    <name evidence="9" type="ORF">D1223_06875</name>
</gene>
<keyword evidence="4" id="KW-0961">Cell wall biogenesis/degradation</keyword>
<evidence type="ECO:0000313" key="9">
    <source>
        <dbReference type="EMBL" id="RIJ30356.1"/>
    </source>
</evidence>
<dbReference type="SMART" id="SM00925">
    <property type="entry name" value="MltA"/>
    <property type="match status" value="1"/>
</dbReference>
<feature type="domain" description="Lytic transglycosylase MltA" evidence="8">
    <location>
        <begin position="143"/>
        <end position="287"/>
    </location>
</feature>
<dbReference type="EMBL" id="QWFX01000006">
    <property type="protein sequence ID" value="RIJ30356.1"/>
    <property type="molecule type" value="Genomic_DNA"/>
</dbReference>
<evidence type="ECO:0000256" key="1">
    <source>
        <dbReference type="ARBA" id="ARBA00001420"/>
    </source>
</evidence>
<dbReference type="PANTHER" id="PTHR30124:SF0">
    <property type="entry name" value="MEMBRANE-BOUND LYTIC MUREIN TRANSGLYCOSYLASE A"/>
    <property type="match status" value="1"/>
</dbReference>
<dbReference type="Proteomes" id="UP000266385">
    <property type="component" value="Unassembled WGS sequence"/>
</dbReference>
<dbReference type="Pfam" id="PF03562">
    <property type="entry name" value="MltA"/>
    <property type="match status" value="1"/>
</dbReference>
<dbReference type="Pfam" id="PF06725">
    <property type="entry name" value="3D"/>
    <property type="match status" value="1"/>
</dbReference>
<comment type="catalytic activity">
    <reaction evidence="1">
        <text>Exolytic cleavage of the (1-&gt;4)-beta-glycosidic linkage between N-acetylmuramic acid (MurNAc) and N-acetylglucosamine (GlcNAc) residues in peptidoglycan, from either the reducing or the non-reducing ends of the peptidoglycan chains, with concomitant formation of a 1,6-anhydrobond in the MurNAc residue.</text>
        <dbReference type="EC" id="4.2.2.n1"/>
    </reaction>
</comment>
<proteinExistence type="predicted"/>
<evidence type="ECO:0000256" key="5">
    <source>
        <dbReference type="ARBA" id="ARBA00030918"/>
    </source>
</evidence>
<feature type="region of interest" description="Disordered" evidence="6">
    <location>
        <begin position="20"/>
        <end position="41"/>
    </location>
</feature>
<dbReference type="InterPro" id="IPR036908">
    <property type="entry name" value="RlpA-like_sf"/>
</dbReference>
<dbReference type="GO" id="GO:0008933">
    <property type="term" value="F:peptidoglycan lytic transglycosylase activity"/>
    <property type="evidence" value="ECO:0007669"/>
    <property type="project" value="TreeGrafter"/>
</dbReference>
<organism evidence="9 10">
    <name type="scientific">Henriciella mobilis</name>
    <dbReference type="NCBI Taxonomy" id="2305467"/>
    <lineage>
        <taxon>Bacteria</taxon>
        <taxon>Pseudomonadati</taxon>
        <taxon>Pseudomonadota</taxon>
        <taxon>Alphaproteobacteria</taxon>
        <taxon>Hyphomonadales</taxon>
        <taxon>Hyphomonadaceae</taxon>
        <taxon>Henriciella</taxon>
    </lineage>
</organism>
<evidence type="ECO:0000256" key="2">
    <source>
        <dbReference type="ARBA" id="ARBA00012587"/>
    </source>
</evidence>
<sequence length="408" mass="43452">MRATLVFLASLLLVSACASAPEPSSLPSGPNGRGPADETYTPMRAPVPAAFAALPGWQSADLMPGLSAFRKSCEQFEGRNSASYLSDSAQWAGRVEDWLPACATLDVAMDSESARAVMQALFQPVEIRSANGESRFTGYFEPVYEARYSPQYPFTEPVPALPGDLVSEGGNRVYQKLSRGGRRPYPARKEITQRGVTPLAYAHPADVFFLQIQGSGKLVFPDGRTVKAAYAAHNGQPFKSTANWLFERGWISSGERSMQGIRAWMDRSSPERVRQAMNANPRFVFFKLEPADNNASGPKGAMSVPLTPLGSMAVDRSHHPLGVPVFVKTKAPGLGGEWSGLLNAQDTGGAIKGAVRGDIYFGTGPAAGDRAGTMNAPGRLWVLLPRAVAARLAGPSAQAGLGPKTSAP</sequence>
<reference evidence="9 10" key="1">
    <citation type="submission" date="2018-08" db="EMBL/GenBank/DDBJ databases">
        <title>Henriciella mobilis sp. nov., isolated from seawater.</title>
        <authorList>
            <person name="Cheng H."/>
            <person name="Wu Y.-H."/>
            <person name="Xu X.-W."/>
            <person name="Guo L.-L."/>
        </authorList>
    </citation>
    <scope>NUCLEOTIDE SEQUENCE [LARGE SCALE GENOMIC DNA]</scope>
    <source>
        <strain evidence="9 10">JN25</strain>
    </source>
</reference>
<dbReference type="Gene3D" id="2.40.240.50">
    <property type="entry name" value="Barwin-like endoglucanases"/>
    <property type="match status" value="1"/>
</dbReference>
<dbReference type="CDD" id="cd14485">
    <property type="entry name" value="mltA_like_LT_A"/>
    <property type="match status" value="1"/>
</dbReference>
<dbReference type="CDD" id="cd14668">
    <property type="entry name" value="mlta_B"/>
    <property type="match status" value="1"/>
</dbReference>
<dbReference type="GO" id="GO:0071555">
    <property type="term" value="P:cell wall organization"/>
    <property type="evidence" value="ECO:0007669"/>
    <property type="project" value="UniProtKB-KW"/>
</dbReference>
<evidence type="ECO:0000256" key="6">
    <source>
        <dbReference type="SAM" id="MobiDB-lite"/>
    </source>
</evidence>
<dbReference type="InterPro" id="IPR010611">
    <property type="entry name" value="3D_dom"/>
</dbReference>
<comment type="caution">
    <text evidence="9">The sequence shown here is derived from an EMBL/GenBank/DDBJ whole genome shotgun (WGS) entry which is preliminary data.</text>
</comment>
<dbReference type="InterPro" id="IPR005300">
    <property type="entry name" value="MltA_B"/>
</dbReference>
<dbReference type="EC" id="4.2.2.n1" evidence="2"/>
<dbReference type="SUPFAM" id="SSF50685">
    <property type="entry name" value="Barwin-like endoglucanases"/>
    <property type="match status" value="1"/>
</dbReference>
<dbReference type="GO" id="GO:0004553">
    <property type="term" value="F:hydrolase activity, hydrolyzing O-glycosyl compounds"/>
    <property type="evidence" value="ECO:0007669"/>
    <property type="project" value="InterPro"/>
</dbReference>
<feature type="signal peptide" evidence="7">
    <location>
        <begin position="1"/>
        <end position="20"/>
    </location>
</feature>
<keyword evidence="7" id="KW-0732">Signal</keyword>
<keyword evidence="10" id="KW-1185">Reference proteome</keyword>
<dbReference type="GO" id="GO:0019867">
    <property type="term" value="C:outer membrane"/>
    <property type="evidence" value="ECO:0007669"/>
    <property type="project" value="InterPro"/>
</dbReference>
<dbReference type="PROSITE" id="PS51257">
    <property type="entry name" value="PROKAR_LIPOPROTEIN"/>
    <property type="match status" value="1"/>
</dbReference>
<dbReference type="GO" id="GO:0009253">
    <property type="term" value="P:peptidoglycan catabolic process"/>
    <property type="evidence" value="ECO:0007669"/>
    <property type="project" value="TreeGrafter"/>
</dbReference>
<dbReference type="AlphaFoldDB" id="A0A399RFL2"/>
<name>A0A399RFL2_9PROT</name>
<evidence type="ECO:0000256" key="3">
    <source>
        <dbReference type="ARBA" id="ARBA00023239"/>
    </source>
</evidence>
<dbReference type="InterPro" id="IPR026044">
    <property type="entry name" value="MltA"/>
</dbReference>
<accession>A0A399RFL2</accession>